<comment type="caution">
    <text evidence="1">The sequence shown here is derived from an EMBL/GenBank/DDBJ whole genome shotgun (WGS) entry which is preliminary data.</text>
</comment>
<evidence type="ECO:0000313" key="2">
    <source>
        <dbReference type="Proteomes" id="UP000814033"/>
    </source>
</evidence>
<protein>
    <submittedName>
        <fullName evidence="1">Uncharacterized protein</fullName>
    </submittedName>
</protein>
<keyword evidence="2" id="KW-1185">Reference proteome</keyword>
<dbReference type="Proteomes" id="UP000814033">
    <property type="component" value="Unassembled WGS sequence"/>
</dbReference>
<name>A0ACB8R6D7_9AGAM</name>
<sequence length="304" mass="33450">MLISCLIYWHSPSFSTDWFGSGGALDSQTSETQWYDSHFGCTESQTDTAAHDTEVRDSLNAEEPTEAALTSQSPGQGTRSDGEGKETNEAISNDSGAHSGSQIAGSRYLSGHARQELIADQRQAYQWLRPWARNATPADSVFLAAPPWAVRPDSAGYAEWDHLDDCLKRELSVIRGQAISDSSMPMVSFLQPWEASILEAHGSTSTAHVEDFTLKYLAEVERRAKTFYIATPIMYEEFKALHARMQCTLSHVLMAYMASDLALVEELLDVADAAHTGMRALVQHERKARAVVATSLLGDTSRSD</sequence>
<proteinExistence type="predicted"/>
<gene>
    <name evidence="1" type="ORF">FA95DRAFT_1612761</name>
</gene>
<dbReference type="EMBL" id="MU276340">
    <property type="protein sequence ID" value="KAI0039201.1"/>
    <property type="molecule type" value="Genomic_DNA"/>
</dbReference>
<accession>A0ACB8R6D7</accession>
<reference evidence="1" key="2">
    <citation type="journal article" date="2022" name="New Phytol.">
        <title>Evolutionary transition to the ectomycorrhizal habit in the genomes of a hyperdiverse lineage of mushroom-forming fungi.</title>
        <authorList>
            <person name="Looney B."/>
            <person name="Miyauchi S."/>
            <person name="Morin E."/>
            <person name="Drula E."/>
            <person name="Courty P.E."/>
            <person name="Kohler A."/>
            <person name="Kuo A."/>
            <person name="LaButti K."/>
            <person name="Pangilinan J."/>
            <person name="Lipzen A."/>
            <person name="Riley R."/>
            <person name="Andreopoulos W."/>
            <person name="He G."/>
            <person name="Johnson J."/>
            <person name="Nolan M."/>
            <person name="Tritt A."/>
            <person name="Barry K.W."/>
            <person name="Grigoriev I.V."/>
            <person name="Nagy L.G."/>
            <person name="Hibbett D."/>
            <person name="Henrissat B."/>
            <person name="Matheny P.B."/>
            <person name="Labbe J."/>
            <person name="Martin F.M."/>
        </authorList>
    </citation>
    <scope>NUCLEOTIDE SEQUENCE</scope>
    <source>
        <strain evidence="1">FP105234-sp</strain>
    </source>
</reference>
<reference evidence="1" key="1">
    <citation type="submission" date="2021-02" db="EMBL/GenBank/DDBJ databases">
        <authorList>
            <consortium name="DOE Joint Genome Institute"/>
            <person name="Ahrendt S."/>
            <person name="Looney B.P."/>
            <person name="Miyauchi S."/>
            <person name="Morin E."/>
            <person name="Drula E."/>
            <person name="Courty P.E."/>
            <person name="Chicoki N."/>
            <person name="Fauchery L."/>
            <person name="Kohler A."/>
            <person name="Kuo A."/>
            <person name="Labutti K."/>
            <person name="Pangilinan J."/>
            <person name="Lipzen A."/>
            <person name="Riley R."/>
            <person name="Andreopoulos W."/>
            <person name="He G."/>
            <person name="Johnson J."/>
            <person name="Barry K.W."/>
            <person name="Grigoriev I.V."/>
            <person name="Nagy L."/>
            <person name="Hibbett D."/>
            <person name="Henrissat B."/>
            <person name="Matheny P.B."/>
            <person name="Labbe J."/>
            <person name="Martin F."/>
        </authorList>
    </citation>
    <scope>NUCLEOTIDE SEQUENCE</scope>
    <source>
        <strain evidence="1">FP105234-sp</strain>
    </source>
</reference>
<organism evidence="1 2">
    <name type="scientific">Auriscalpium vulgare</name>
    <dbReference type="NCBI Taxonomy" id="40419"/>
    <lineage>
        <taxon>Eukaryota</taxon>
        <taxon>Fungi</taxon>
        <taxon>Dikarya</taxon>
        <taxon>Basidiomycota</taxon>
        <taxon>Agaricomycotina</taxon>
        <taxon>Agaricomycetes</taxon>
        <taxon>Russulales</taxon>
        <taxon>Auriscalpiaceae</taxon>
        <taxon>Auriscalpium</taxon>
    </lineage>
</organism>
<evidence type="ECO:0000313" key="1">
    <source>
        <dbReference type="EMBL" id="KAI0039201.1"/>
    </source>
</evidence>